<dbReference type="Proteomes" id="UP000268014">
    <property type="component" value="Unassembled WGS sequence"/>
</dbReference>
<dbReference type="AlphaFoldDB" id="A0A0N4WRX3"/>
<keyword evidence="2" id="KW-1185">Reference proteome</keyword>
<reference evidence="1 2" key="2">
    <citation type="submission" date="2018-11" db="EMBL/GenBank/DDBJ databases">
        <authorList>
            <consortium name="Pathogen Informatics"/>
        </authorList>
    </citation>
    <scope>NUCLEOTIDE SEQUENCE [LARGE SCALE GENOMIC DNA]</scope>
    <source>
        <strain evidence="1 2">MHpl1</strain>
    </source>
</reference>
<proteinExistence type="predicted"/>
<gene>
    <name evidence="1" type="ORF">HPLM_LOCUS14249</name>
</gene>
<dbReference type="OrthoDB" id="301434at2759"/>
<accession>A0A0N4WRX3</accession>
<sequence length="34" mass="4080">MTSKYESQRHKVEGLLKKYPLDVFPNWTINNGER</sequence>
<reference evidence="3" key="1">
    <citation type="submission" date="2017-02" db="UniProtKB">
        <authorList>
            <consortium name="WormBaseParasite"/>
        </authorList>
    </citation>
    <scope>IDENTIFICATION</scope>
</reference>
<evidence type="ECO:0000313" key="1">
    <source>
        <dbReference type="EMBL" id="VDO52264.1"/>
    </source>
</evidence>
<evidence type="ECO:0000313" key="3">
    <source>
        <dbReference type="WBParaSite" id="HPLM_0001425701-mRNA-1"/>
    </source>
</evidence>
<name>A0A0N4WRX3_HAEPC</name>
<protein>
    <submittedName>
        <fullName evidence="3">Transposase</fullName>
    </submittedName>
</protein>
<organism evidence="3">
    <name type="scientific">Haemonchus placei</name>
    <name type="common">Barber's pole worm</name>
    <dbReference type="NCBI Taxonomy" id="6290"/>
    <lineage>
        <taxon>Eukaryota</taxon>
        <taxon>Metazoa</taxon>
        <taxon>Ecdysozoa</taxon>
        <taxon>Nematoda</taxon>
        <taxon>Chromadorea</taxon>
        <taxon>Rhabditida</taxon>
        <taxon>Rhabditina</taxon>
        <taxon>Rhabditomorpha</taxon>
        <taxon>Strongyloidea</taxon>
        <taxon>Trichostrongylidae</taxon>
        <taxon>Haemonchus</taxon>
    </lineage>
</organism>
<evidence type="ECO:0000313" key="2">
    <source>
        <dbReference type="Proteomes" id="UP000268014"/>
    </source>
</evidence>
<dbReference type="WBParaSite" id="HPLM_0001425701-mRNA-1">
    <property type="protein sequence ID" value="HPLM_0001425701-mRNA-1"/>
    <property type="gene ID" value="HPLM_0001425701"/>
</dbReference>
<dbReference type="EMBL" id="UZAF01018499">
    <property type="protein sequence ID" value="VDO52264.1"/>
    <property type="molecule type" value="Genomic_DNA"/>
</dbReference>